<evidence type="ECO:0000256" key="2">
    <source>
        <dbReference type="ARBA" id="ARBA00022723"/>
    </source>
</evidence>
<keyword evidence="4" id="KW-0862">Zinc</keyword>
<keyword evidence="3" id="KW-0378">Hydrolase</keyword>
<dbReference type="SUPFAM" id="SSF56281">
    <property type="entry name" value="Metallo-hydrolase/oxidoreductase"/>
    <property type="match status" value="1"/>
</dbReference>
<feature type="region of interest" description="Disordered" evidence="5">
    <location>
        <begin position="1"/>
        <end position="20"/>
    </location>
</feature>
<keyword evidence="2" id="KW-0479">Metal-binding</keyword>
<reference evidence="7 8" key="1">
    <citation type="submission" date="2019-12" db="EMBL/GenBank/DDBJ databases">
        <title>Genome sequence of Streptomyces bambusae.</title>
        <authorList>
            <person name="Bansal K."/>
            <person name="Choksket S."/>
            <person name="Korpole S."/>
            <person name="Patil P.B."/>
        </authorList>
    </citation>
    <scope>NUCLEOTIDE SEQUENCE [LARGE SCALE GENOMIC DNA]</scope>
    <source>
        <strain evidence="7 8">SK60</strain>
    </source>
</reference>
<evidence type="ECO:0000256" key="5">
    <source>
        <dbReference type="SAM" id="MobiDB-lite"/>
    </source>
</evidence>
<evidence type="ECO:0000259" key="6">
    <source>
        <dbReference type="SMART" id="SM00849"/>
    </source>
</evidence>
<dbReference type="InterPro" id="IPR001279">
    <property type="entry name" value="Metallo-B-lactamas"/>
</dbReference>
<dbReference type="InterPro" id="IPR051013">
    <property type="entry name" value="MBL_superfamily_lactonases"/>
</dbReference>
<dbReference type="EMBL" id="WTFF01000054">
    <property type="protein sequence ID" value="MBW5482344.1"/>
    <property type="molecule type" value="Genomic_DNA"/>
</dbReference>
<comment type="similarity">
    <text evidence="1">Belongs to the metallo-beta-lactamase superfamily.</text>
</comment>
<accession>A0ABS6Z3M6</accession>
<dbReference type="Gene3D" id="3.60.15.10">
    <property type="entry name" value="Ribonuclease Z/Hydroxyacylglutathione hydrolase-like"/>
    <property type="match status" value="1"/>
</dbReference>
<dbReference type="SMART" id="SM00849">
    <property type="entry name" value="Lactamase_B"/>
    <property type="match status" value="1"/>
</dbReference>
<evidence type="ECO:0000313" key="8">
    <source>
        <dbReference type="Proteomes" id="UP000812013"/>
    </source>
</evidence>
<evidence type="ECO:0000313" key="7">
    <source>
        <dbReference type="EMBL" id="MBW5482344.1"/>
    </source>
</evidence>
<dbReference type="InterPro" id="IPR036866">
    <property type="entry name" value="RibonucZ/Hydroxyglut_hydro"/>
</dbReference>
<dbReference type="Pfam" id="PF00753">
    <property type="entry name" value="Lactamase_B"/>
    <property type="match status" value="1"/>
</dbReference>
<feature type="domain" description="Metallo-beta-lactamase" evidence="6">
    <location>
        <begin position="69"/>
        <end position="264"/>
    </location>
</feature>
<gene>
    <name evidence="7" type="ORF">GPJ59_10725</name>
</gene>
<feature type="compositionally biased region" description="Polar residues" evidence="5">
    <location>
        <begin position="1"/>
        <end position="12"/>
    </location>
</feature>
<organism evidence="7 8">
    <name type="scientific">Streptomyces bambusae</name>
    <dbReference type="NCBI Taxonomy" id="1550616"/>
    <lineage>
        <taxon>Bacteria</taxon>
        <taxon>Bacillati</taxon>
        <taxon>Actinomycetota</taxon>
        <taxon>Actinomycetes</taxon>
        <taxon>Kitasatosporales</taxon>
        <taxon>Streptomycetaceae</taxon>
        <taxon>Streptomyces</taxon>
    </lineage>
</organism>
<proteinExistence type="inferred from homology"/>
<keyword evidence="8" id="KW-1185">Reference proteome</keyword>
<dbReference type="RefSeq" id="WP_258024188.1">
    <property type="nucleotide sequence ID" value="NZ_WTFF01000054.1"/>
</dbReference>
<dbReference type="PANTHER" id="PTHR42978">
    <property type="entry name" value="QUORUM-QUENCHING LACTONASE YTNP-RELATED-RELATED"/>
    <property type="match status" value="1"/>
</dbReference>
<name>A0ABS6Z3M6_9ACTN</name>
<evidence type="ECO:0000256" key="3">
    <source>
        <dbReference type="ARBA" id="ARBA00022801"/>
    </source>
</evidence>
<evidence type="ECO:0000256" key="4">
    <source>
        <dbReference type="ARBA" id="ARBA00022833"/>
    </source>
</evidence>
<protein>
    <submittedName>
        <fullName evidence="7">MBL fold metallo-hydrolase</fullName>
    </submittedName>
</protein>
<sequence>MAMATSWNTPGNTPAGAPRSLTLGEHKVTWLPDGHVQLDPRGWLPETGADDWAGGNAALLDAEGYLVASIGALLIEYRGRAMLVDAGFGPHDIAAEHTHPVLGVLVGGLLPAALESAGVKPGDVELIAFSHLHDDHFGWAFRPGQGAASPFSSAVFAASAAEWNNWPQPADSPRVRELADGEEVFPGVTAWVTPGHTAGHTAYVLDAGGGQRLIAFGDVFHTPAQLARPEWRVSMDALPEQAIASRRRLLTELARPGTVAFANHFSGSVFGRLAEGSGTASWESLEGIHD</sequence>
<comment type="caution">
    <text evidence="7">The sequence shown here is derived from an EMBL/GenBank/DDBJ whole genome shotgun (WGS) entry which is preliminary data.</text>
</comment>
<evidence type="ECO:0000256" key="1">
    <source>
        <dbReference type="ARBA" id="ARBA00007749"/>
    </source>
</evidence>
<dbReference type="PANTHER" id="PTHR42978:SF6">
    <property type="entry name" value="QUORUM-QUENCHING LACTONASE YTNP-RELATED"/>
    <property type="match status" value="1"/>
</dbReference>
<dbReference type="Proteomes" id="UP000812013">
    <property type="component" value="Unassembled WGS sequence"/>
</dbReference>